<reference evidence="1 2" key="1">
    <citation type="submission" date="2016-11" db="EMBL/GenBank/DDBJ databases">
        <authorList>
            <person name="Jaros S."/>
            <person name="Januszkiewicz K."/>
            <person name="Wedrychowicz H."/>
        </authorList>
    </citation>
    <scope>NUCLEOTIDE SEQUENCE [LARGE SCALE GENOMIC DNA]</scope>
</reference>
<evidence type="ECO:0000313" key="1">
    <source>
        <dbReference type="EMBL" id="SGY97822.1"/>
    </source>
</evidence>
<sequence length="187" mass="20517">MEVMSDTRPPAFQLFYSVCSVTPLSLASHHLIAADVWHNHTSPSSGVISGYELHTRYQQSRVGIAKGLRVRFTGANAPLVIFSQLHLISANAEQYALHVTLAGSQPLVESIHCINQSDHSALSTKMDYPLTEIRGGILMFILFKRGVECIPRNEMMASRRVSDRAGSCLATRVLPTLPTSANSRLVT</sequence>
<name>A0A2X0PAU2_9BASI</name>
<organism evidence="1 2">
    <name type="scientific">Microbotryum silenes-dioicae</name>
    <dbReference type="NCBI Taxonomy" id="796604"/>
    <lineage>
        <taxon>Eukaryota</taxon>
        <taxon>Fungi</taxon>
        <taxon>Dikarya</taxon>
        <taxon>Basidiomycota</taxon>
        <taxon>Pucciniomycotina</taxon>
        <taxon>Microbotryomycetes</taxon>
        <taxon>Microbotryales</taxon>
        <taxon>Microbotryaceae</taxon>
        <taxon>Microbotryum</taxon>
    </lineage>
</organism>
<dbReference type="AlphaFoldDB" id="A0A2X0PAU2"/>
<dbReference type="Proteomes" id="UP000249464">
    <property type="component" value="Unassembled WGS sequence"/>
</dbReference>
<dbReference type="EMBL" id="FQNC01000064">
    <property type="protein sequence ID" value="SGY97822.1"/>
    <property type="molecule type" value="Genomic_DNA"/>
</dbReference>
<proteinExistence type="predicted"/>
<evidence type="ECO:0000313" key="2">
    <source>
        <dbReference type="Proteomes" id="UP000249464"/>
    </source>
</evidence>
<gene>
    <name evidence="1" type="primary">BQ5605_C035g11427</name>
    <name evidence="1" type="ORF">BQ5605_C035G11427</name>
</gene>
<accession>A0A2X0PAU2</accession>
<keyword evidence="2" id="KW-1185">Reference proteome</keyword>
<protein>
    <submittedName>
        <fullName evidence="1">BQ5605_C035g11427 protein</fullName>
    </submittedName>
</protein>